<feature type="transmembrane region" description="Helical" evidence="2">
    <location>
        <begin position="110"/>
        <end position="131"/>
    </location>
</feature>
<evidence type="ECO:0000313" key="4">
    <source>
        <dbReference type="Proteomes" id="UP000289738"/>
    </source>
</evidence>
<feature type="transmembrane region" description="Helical" evidence="2">
    <location>
        <begin position="200"/>
        <end position="219"/>
    </location>
</feature>
<accession>A0A445EKP6</accession>
<dbReference type="AlphaFoldDB" id="A0A445EKP6"/>
<comment type="caution">
    <text evidence="3">The sequence shown here is derived from an EMBL/GenBank/DDBJ whole genome shotgun (WGS) entry which is preliminary data.</text>
</comment>
<name>A0A445EKP6_ARAHY</name>
<evidence type="ECO:0000256" key="1">
    <source>
        <dbReference type="SAM" id="MobiDB-lite"/>
    </source>
</evidence>
<evidence type="ECO:0000256" key="2">
    <source>
        <dbReference type="SAM" id="Phobius"/>
    </source>
</evidence>
<dbReference type="EMBL" id="SDMP01000001">
    <property type="protein sequence ID" value="RYR76027.1"/>
    <property type="molecule type" value="Genomic_DNA"/>
</dbReference>
<keyword evidence="2" id="KW-0472">Membrane</keyword>
<keyword evidence="2" id="KW-0812">Transmembrane</keyword>
<gene>
    <name evidence="3" type="ORF">Ahy_A01g000617</name>
</gene>
<proteinExistence type="predicted"/>
<reference evidence="3 4" key="1">
    <citation type="submission" date="2019-01" db="EMBL/GenBank/DDBJ databases">
        <title>Sequencing of cultivated peanut Arachis hypogaea provides insights into genome evolution and oil improvement.</title>
        <authorList>
            <person name="Chen X."/>
        </authorList>
    </citation>
    <scope>NUCLEOTIDE SEQUENCE [LARGE SCALE GENOMIC DNA]</scope>
    <source>
        <strain evidence="4">cv. Fuhuasheng</strain>
        <tissue evidence="3">Leaves</tissue>
    </source>
</reference>
<keyword evidence="2" id="KW-1133">Transmembrane helix</keyword>
<dbReference type="Proteomes" id="UP000289738">
    <property type="component" value="Chromosome A01"/>
</dbReference>
<evidence type="ECO:0000313" key="3">
    <source>
        <dbReference type="EMBL" id="RYR76027.1"/>
    </source>
</evidence>
<protein>
    <submittedName>
        <fullName evidence="3">Uncharacterized protein</fullName>
    </submittedName>
</protein>
<sequence length="298" mass="31946">MYGNGWWRERRVPEEISVRGRSGGVGVRVRVGRRSAGATEDLLADEVDAEGDNGDTEAREGVAELIGEHWVLPPLVPPPEEFCCVFPCRTHSLSSYASSSSSSPTPTPPLAFPFPFLFFFGHGFSFSFVGLSSTWAQYLDSAQTKPESIYVYFDPKLAAPRVGGDAVQDVEATRDFEDLHDLLFVDVVLESGDNGVVKSVILFFLVVLGVIVLVVLVILKQWQAETKLEKMIDSLYGCACTGCGGSGARSGCSGIGVGCSGVNTGYRGTVARGDASERRSPVPTTSFGGGPKIDDDKF</sequence>
<keyword evidence="4" id="KW-1185">Reference proteome</keyword>
<feature type="region of interest" description="Disordered" evidence="1">
    <location>
        <begin position="270"/>
        <end position="298"/>
    </location>
</feature>
<organism evidence="3 4">
    <name type="scientific">Arachis hypogaea</name>
    <name type="common">Peanut</name>
    <dbReference type="NCBI Taxonomy" id="3818"/>
    <lineage>
        <taxon>Eukaryota</taxon>
        <taxon>Viridiplantae</taxon>
        <taxon>Streptophyta</taxon>
        <taxon>Embryophyta</taxon>
        <taxon>Tracheophyta</taxon>
        <taxon>Spermatophyta</taxon>
        <taxon>Magnoliopsida</taxon>
        <taxon>eudicotyledons</taxon>
        <taxon>Gunneridae</taxon>
        <taxon>Pentapetalae</taxon>
        <taxon>rosids</taxon>
        <taxon>fabids</taxon>
        <taxon>Fabales</taxon>
        <taxon>Fabaceae</taxon>
        <taxon>Papilionoideae</taxon>
        <taxon>50 kb inversion clade</taxon>
        <taxon>dalbergioids sensu lato</taxon>
        <taxon>Dalbergieae</taxon>
        <taxon>Pterocarpus clade</taxon>
        <taxon>Arachis</taxon>
    </lineage>
</organism>